<feature type="region of interest" description="Disordered" evidence="1">
    <location>
        <begin position="223"/>
        <end position="259"/>
    </location>
</feature>
<evidence type="ECO:0000313" key="3">
    <source>
        <dbReference type="Proteomes" id="UP000317650"/>
    </source>
</evidence>
<accession>A0A4S8KAS9</accession>
<sequence length="259" mass="27946">MDGIADGSLAPALAVNIAAFFSAAARLKNLSLMFTSCPTPTYPPSFPPPLPPSVSALRHEPEPDAYWRLAYRNDFHLAFDLSSSILFLSDSSRATSTIRAFNSFRCRLTTFLNLSASSSANSLSRTATSLASAEEPSLNAARPFSSSLRLPLPASPAATPWTIIFLRTVATVRSDRTLCRRKFHTGNMFPRQILRSWSGDGGGEGIASGRGAALPWACIATTGSRRPPPIVEEKIQDPPALDSDLNGTRKNVRVRGPDR</sequence>
<comment type="caution">
    <text evidence="2">The sequence shown here is derived from an EMBL/GenBank/DDBJ whole genome shotgun (WGS) entry which is preliminary data.</text>
</comment>
<dbReference type="AlphaFoldDB" id="A0A4S8KAS9"/>
<evidence type="ECO:0000313" key="2">
    <source>
        <dbReference type="EMBL" id="THU72184.1"/>
    </source>
</evidence>
<reference evidence="2 3" key="1">
    <citation type="journal article" date="2019" name="Nat. Plants">
        <title>Genome sequencing of Musa balbisiana reveals subgenome evolution and function divergence in polyploid bananas.</title>
        <authorList>
            <person name="Yao X."/>
        </authorList>
    </citation>
    <scope>NUCLEOTIDE SEQUENCE [LARGE SCALE GENOMIC DNA]</scope>
    <source>
        <strain evidence="3">cv. DH-PKW</strain>
        <tissue evidence="2">Leaves</tissue>
    </source>
</reference>
<proteinExistence type="predicted"/>
<dbReference type="Proteomes" id="UP000317650">
    <property type="component" value="Chromosome 4"/>
</dbReference>
<protein>
    <submittedName>
        <fullName evidence="2">Uncharacterized protein</fullName>
    </submittedName>
</protein>
<dbReference type="EMBL" id="PYDT01000001">
    <property type="protein sequence ID" value="THU72184.1"/>
    <property type="molecule type" value="Genomic_DNA"/>
</dbReference>
<organism evidence="2 3">
    <name type="scientific">Musa balbisiana</name>
    <name type="common">Banana</name>
    <dbReference type="NCBI Taxonomy" id="52838"/>
    <lineage>
        <taxon>Eukaryota</taxon>
        <taxon>Viridiplantae</taxon>
        <taxon>Streptophyta</taxon>
        <taxon>Embryophyta</taxon>
        <taxon>Tracheophyta</taxon>
        <taxon>Spermatophyta</taxon>
        <taxon>Magnoliopsida</taxon>
        <taxon>Liliopsida</taxon>
        <taxon>Zingiberales</taxon>
        <taxon>Musaceae</taxon>
        <taxon>Musa</taxon>
    </lineage>
</organism>
<evidence type="ECO:0000256" key="1">
    <source>
        <dbReference type="SAM" id="MobiDB-lite"/>
    </source>
</evidence>
<gene>
    <name evidence="2" type="ORF">C4D60_Mb04t09430</name>
</gene>
<name>A0A4S8KAS9_MUSBA</name>
<keyword evidence="3" id="KW-1185">Reference proteome</keyword>